<dbReference type="Proteomes" id="UP000660680">
    <property type="component" value="Unassembled WGS sequence"/>
</dbReference>
<comment type="caution">
    <text evidence="3">The sequence shown here is derived from an EMBL/GenBank/DDBJ whole genome shotgun (WGS) entry which is preliminary data.</text>
</comment>
<dbReference type="InterPro" id="IPR011008">
    <property type="entry name" value="Dimeric_a/b-barrel"/>
</dbReference>
<dbReference type="AlphaFoldDB" id="A0A918L963"/>
<dbReference type="PANTHER" id="PTHR37828:SF1">
    <property type="entry name" value="YCII-RELATED DOMAIN-CONTAINING PROTEIN"/>
    <property type="match status" value="1"/>
</dbReference>
<evidence type="ECO:0000313" key="4">
    <source>
        <dbReference type="Proteomes" id="UP000660680"/>
    </source>
</evidence>
<evidence type="ECO:0000313" key="3">
    <source>
        <dbReference type="EMBL" id="GGS20252.1"/>
    </source>
</evidence>
<name>A0A918L963_9PSEU</name>
<dbReference type="Pfam" id="PF03795">
    <property type="entry name" value="YCII"/>
    <property type="match status" value="1"/>
</dbReference>
<dbReference type="SUPFAM" id="SSF54909">
    <property type="entry name" value="Dimeric alpha+beta barrel"/>
    <property type="match status" value="1"/>
</dbReference>
<dbReference type="Gene3D" id="3.30.70.1060">
    <property type="entry name" value="Dimeric alpha+beta barrel"/>
    <property type="match status" value="1"/>
</dbReference>
<evidence type="ECO:0000259" key="2">
    <source>
        <dbReference type="Pfam" id="PF03795"/>
    </source>
</evidence>
<keyword evidence="4" id="KW-1185">Reference proteome</keyword>
<dbReference type="InterPro" id="IPR005545">
    <property type="entry name" value="YCII"/>
</dbReference>
<reference evidence="3" key="1">
    <citation type="journal article" date="2014" name="Int. J. Syst. Evol. Microbiol.">
        <title>Complete genome sequence of Corynebacterium casei LMG S-19264T (=DSM 44701T), isolated from a smear-ripened cheese.</title>
        <authorList>
            <consortium name="US DOE Joint Genome Institute (JGI-PGF)"/>
            <person name="Walter F."/>
            <person name="Albersmeier A."/>
            <person name="Kalinowski J."/>
            <person name="Ruckert C."/>
        </authorList>
    </citation>
    <scope>NUCLEOTIDE SEQUENCE</scope>
    <source>
        <strain evidence="3">JCM 3276</strain>
    </source>
</reference>
<comment type="similarity">
    <text evidence="1">Belongs to the YciI family.</text>
</comment>
<evidence type="ECO:0000256" key="1">
    <source>
        <dbReference type="ARBA" id="ARBA00007689"/>
    </source>
</evidence>
<gene>
    <name evidence="3" type="ORF">GCM10010171_11120</name>
</gene>
<organism evidence="3 4">
    <name type="scientific">Actinokineospora fastidiosa</name>
    <dbReference type="NCBI Taxonomy" id="1816"/>
    <lineage>
        <taxon>Bacteria</taxon>
        <taxon>Bacillati</taxon>
        <taxon>Actinomycetota</taxon>
        <taxon>Actinomycetes</taxon>
        <taxon>Pseudonocardiales</taxon>
        <taxon>Pseudonocardiaceae</taxon>
        <taxon>Actinokineospora</taxon>
    </lineage>
</organism>
<feature type="domain" description="YCII-related" evidence="2">
    <location>
        <begin position="16"/>
        <end position="85"/>
    </location>
</feature>
<dbReference type="EMBL" id="BMRB01000001">
    <property type="protein sequence ID" value="GGS20252.1"/>
    <property type="molecule type" value="Genomic_DNA"/>
</dbReference>
<accession>A0A918L963</accession>
<dbReference type="PANTHER" id="PTHR37828">
    <property type="entry name" value="GSR2449 PROTEIN"/>
    <property type="match status" value="1"/>
</dbReference>
<proteinExistence type="inferred from homology"/>
<sequence length="93" mass="10474">MAWFTVDTTYTDDRALLDSVRPAHREWLAGYVESGRVLAAGPWADDSGGFFVVSAEDRAALDELIAKDPYTTENVAARREIREWKILMGPWAQ</sequence>
<dbReference type="RefSeq" id="WP_189209156.1">
    <property type="nucleotide sequence ID" value="NZ_BMRB01000001.1"/>
</dbReference>
<protein>
    <recommendedName>
        <fullName evidence="2">YCII-related domain-containing protein</fullName>
    </recommendedName>
</protein>
<reference evidence="3" key="2">
    <citation type="submission" date="2020-09" db="EMBL/GenBank/DDBJ databases">
        <authorList>
            <person name="Sun Q."/>
            <person name="Ohkuma M."/>
        </authorList>
    </citation>
    <scope>NUCLEOTIDE SEQUENCE</scope>
    <source>
        <strain evidence="3">JCM 3276</strain>
    </source>
</reference>